<keyword evidence="3" id="KW-1185">Reference proteome</keyword>
<sequence length="492" mass="54066">MSVLTALARLEATRAGRAQRIADVRHCHSAERPLVMIPLRMAGETAAPLAVMLGFSQAEPRVLFVPQPRDRVLQLRFAAELAEVVLPYLASFLEDTEEIAGKDGETYQRCLDAPQVWVPNSGGISLLQKLGRRLRFLKPDGPNPLPETVPLLGRWLTWFGDRAEHPGSSILLAMTTVLGMHWASGQSSLEDGNLAALLGWIDPPEGLTGQQAAALAEDPLRSPPAGPATDPGYDNEELAPLISAFNNAVDERAIDTALERLELSVRQQLEPTWALMWRGLELLQALPEGASVAKRWDRDRGSFSRFMDSIEEGVPQARRDHAVSAVRRLLDREQALDALEAQRAYDDPRVMAERRLTGEAFRGVVVQSDPTRVDTSGKRPTLRPRIVVETEDPFTAEIGSKLCSVERRNQKGTVVSIEDGTIVLELSGGMGRKLVPEEGSVPEAGAQVCFASFGDDYQAPPKLPAREETPWTHGGPPPEWNPETEEAQEEWS</sequence>
<feature type="region of interest" description="Disordered" evidence="1">
    <location>
        <begin position="458"/>
        <end position="492"/>
    </location>
</feature>
<evidence type="ECO:0000313" key="2">
    <source>
        <dbReference type="EMBL" id="QLY33485.1"/>
    </source>
</evidence>
<dbReference type="RefSeq" id="WP_181584649.1">
    <property type="nucleotide sequence ID" value="NZ_CP059399.1"/>
</dbReference>
<accession>A0A7D6ZTH1</accession>
<name>A0A7D6ZTH1_9NOCA</name>
<organism evidence="2 3">
    <name type="scientific">Nocardia huaxiensis</name>
    <dbReference type="NCBI Taxonomy" id="2755382"/>
    <lineage>
        <taxon>Bacteria</taxon>
        <taxon>Bacillati</taxon>
        <taxon>Actinomycetota</taxon>
        <taxon>Actinomycetes</taxon>
        <taxon>Mycobacteriales</taxon>
        <taxon>Nocardiaceae</taxon>
        <taxon>Nocardia</taxon>
    </lineage>
</organism>
<reference evidence="2 3" key="1">
    <citation type="submission" date="2020-07" db="EMBL/GenBank/DDBJ databases">
        <authorList>
            <person name="Zhuang K."/>
            <person name="Ran Y."/>
        </authorList>
    </citation>
    <scope>NUCLEOTIDE SEQUENCE [LARGE SCALE GENOMIC DNA]</scope>
    <source>
        <strain evidence="2 3">WCH-YHL-001</strain>
    </source>
</reference>
<dbReference type="KEGG" id="nhu:H0264_15755"/>
<dbReference type="Proteomes" id="UP000515512">
    <property type="component" value="Chromosome"/>
</dbReference>
<evidence type="ECO:0000256" key="1">
    <source>
        <dbReference type="SAM" id="MobiDB-lite"/>
    </source>
</evidence>
<protein>
    <submittedName>
        <fullName evidence="2">Uncharacterized protein</fullName>
    </submittedName>
</protein>
<proteinExistence type="predicted"/>
<feature type="compositionally biased region" description="Acidic residues" evidence="1">
    <location>
        <begin position="482"/>
        <end position="492"/>
    </location>
</feature>
<dbReference type="EMBL" id="CP059399">
    <property type="protein sequence ID" value="QLY33485.1"/>
    <property type="molecule type" value="Genomic_DNA"/>
</dbReference>
<dbReference type="AlphaFoldDB" id="A0A7D6ZTH1"/>
<evidence type="ECO:0000313" key="3">
    <source>
        <dbReference type="Proteomes" id="UP000515512"/>
    </source>
</evidence>
<gene>
    <name evidence="2" type="ORF">H0264_15755</name>
</gene>